<organism evidence="9">
    <name type="scientific">Acerihabitans sp. KWT182</name>
    <dbReference type="NCBI Taxonomy" id="3157919"/>
    <lineage>
        <taxon>Bacteria</taxon>
        <taxon>Pseudomonadati</taxon>
        <taxon>Pseudomonadota</taxon>
        <taxon>Gammaproteobacteria</taxon>
        <taxon>Enterobacterales</taxon>
        <taxon>Pectobacteriaceae</taxon>
        <taxon>Acerihabitans</taxon>
    </lineage>
</organism>
<reference evidence="9" key="1">
    <citation type="submission" date="2024-06" db="EMBL/GenBank/DDBJ databases">
        <authorList>
            <person name="Coelho C."/>
            <person name="Bento M."/>
            <person name="Garcia E."/>
            <person name="Camelo A."/>
            <person name="Brandao I."/>
            <person name="Espirito Santo C."/>
            <person name="Trovao J."/>
            <person name="Verissimo A."/>
            <person name="Costa J."/>
            <person name="Tiago I."/>
        </authorList>
    </citation>
    <scope>NUCLEOTIDE SEQUENCE</scope>
    <source>
        <strain evidence="9">KWT182</strain>
    </source>
</reference>
<protein>
    <submittedName>
        <fullName evidence="9">Phosphonate ABC transporter, permease protein PhnE</fullName>
    </submittedName>
</protein>
<accession>A0AAU7QDM5</accession>
<dbReference type="PANTHER" id="PTHR30043">
    <property type="entry name" value="PHOSPHONATES TRANSPORT SYSTEM PERMEASE PROTEIN"/>
    <property type="match status" value="1"/>
</dbReference>
<dbReference type="PROSITE" id="PS50928">
    <property type="entry name" value="ABC_TM1"/>
    <property type="match status" value="2"/>
</dbReference>
<feature type="transmembrane region" description="Helical" evidence="7">
    <location>
        <begin position="101"/>
        <end position="123"/>
    </location>
</feature>
<comment type="similarity">
    <text evidence="7">Belongs to the binding-protein-dependent transport system permease family.</text>
</comment>
<keyword evidence="4 7" id="KW-0812">Transmembrane</keyword>
<evidence type="ECO:0000256" key="5">
    <source>
        <dbReference type="ARBA" id="ARBA00022989"/>
    </source>
</evidence>
<evidence type="ECO:0000259" key="8">
    <source>
        <dbReference type="PROSITE" id="PS50928"/>
    </source>
</evidence>
<dbReference type="InterPro" id="IPR000515">
    <property type="entry name" value="MetI-like"/>
</dbReference>
<name>A0AAU7QDM5_9GAMM</name>
<dbReference type="Pfam" id="PF00528">
    <property type="entry name" value="BPD_transp_1"/>
    <property type="match status" value="2"/>
</dbReference>
<dbReference type="SUPFAM" id="SSF161098">
    <property type="entry name" value="MetI-like"/>
    <property type="match status" value="2"/>
</dbReference>
<evidence type="ECO:0000256" key="2">
    <source>
        <dbReference type="ARBA" id="ARBA00022448"/>
    </source>
</evidence>
<dbReference type="AlphaFoldDB" id="A0AAU7QDM5"/>
<feature type="domain" description="ABC transmembrane type-1" evidence="8">
    <location>
        <begin position="376"/>
        <end position="559"/>
    </location>
</feature>
<feature type="transmembrane region" description="Helical" evidence="7">
    <location>
        <begin position="32"/>
        <end position="49"/>
    </location>
</feature>
<dbReference type="InterPro" id="IPR035906">
    <property type="entry name" value="MetI-like_sf"/>
</dbReference>
<dbReference type="GO" id="GO:0015416">
    <property type="term" value="F:ABC-type phosphonate transporter activity"/>
    <property type="evidence" value="ECO:0007669"/>
    <property type="project" value="InterPro"/>
</dbReference>
<feature type="transmembrane region" description="Helical" evidence="7">
    <location>
        <begin position="373"/>
        <end position="399"/>
    </location>
</feature>
<dbReference type="InterPro" id="IPR005769">
    <property type="entry name" value="PhnE/PtxC"/>
</dbReference>
<keyword evidence="5 7" id="KW-1133">Transmembrane helix</keyword>
<comment type="subcellular location">
    <subcellularLocation>
        <location evidence="1">Cell inner membrane</location>
        <topology evidence="1">Multi-pass membrane protein</topology>
    </subcellularLocation>
    <subcellularLocation>
        <location evidence="7">Cell membrane</location>
        <topology evidence="7">Multi-pass membrane protein</topology>
    </subcellularLocation>
</comment>
<feature type="transmembrane region" description="Helical" evidence="7">
    <location>
        <begin position="257"/>
        <end position="276"/>
    </location>
</feature>
<sequence length="571" mass="62388">MMSISKADSPSRFSHTLATYSRTVRKTRWQQLFNYAVILVILLVSANRSEVSIWGILDVPGGIINYLGRTVPNVSSGSLQDSFVNWFWDFPTWLTLLFESLIMALVATILGVLIALPLSFVAARNGVSHPVTRFLMWRIFQIARAVPEVAYALLFVFAFGPGALAGILAIAVHAVGALGKLFAEAHENVSMGTIAGLQSTGARTSHIYMHGVFPQSLPEIISYTLLRFEINVRASAIIGMVGAGGIGQELYFAIRQFHYTDISAIILMIIGLVIIIDSLASTIRHRVIESSNHHVARSNPWGTYTPEYLIRKKNTQYRISMLAAVSTTLIVVFASLSFTGVTMNQLFNGFSRLGFLVSHMFPPESGSRPTTLFAALIDTLAIAIFGTTLAVILALPLGFLGARNFISNRYVHQALRCLFDTLRSVDVLIWGIIFAGVVGLGPFAGVLAIAAADIGALAKLFADAIENVDRRQVEAIKSTGACRFQEARFGYLPPVFPVMLSQTLYFFEANVRSASILGIVGAGGIGLYLSEALRIGEWQPVGYMILLILFLVIVTEYLCGKILKRVQSKII</sequence>
<keyword evidence="2 7" id="KW-0813">Transport</keyword>
<evidence type="ECO:0000256" key="1">
    <source>
        <dbReference type="ARBA" id="ARBA00004429"/>
    </source>
</evidence>
<dbReference type="PANTHER" id="PTHR30043:SF9">
    <property type="entry name" value="PHOSPHONATES TRANSPORT SYSTEM PERMEASE PROTEIN"/>
    <property type="match status" value="1"/>
</dbReference>
<feature type="transmembrane region" description="Helical" evidence="7">
    <location>
        <begin position="428"/>
        <end position="452"/>
    </location>
</feature>
<feature type="transmembrane region" description="Helical" evidence="7">
    <location>
        <begin position="541"/>
        <end position="559"/>
    </location>
</feature>
<evidence type="ECO:0000313" key="9">
    <source>
        <dbReference type="EMBL" id="XBS70976.1"/>
    </source>
</evidence>
<dbReference type="GO" id="GO:0005886">
    <property type="term" value="C:plasma membrane"/>
    <property type="evidence" value="ECO:0007669"/>
    <property type="project" value="UniProtKB-SubCell"/>
</dbReference>
<keyword evidence="6 7" id="KW-0472">Membrane</keyword>
<dbReference type="CDD" id="cd06261">
    <property type="entry name" value="TM_PBP2"/>
    <property type="match status" value="1"/>
</dbReference>
<evidence type="ECO:0000256" key="4">
    <source>
        <dbReference type="ARBA" id="ARBA00022692"/>
    </source>
</evidence>
<dbReference type="EMBL" id="CP157947">
    <property type="protein sequence ID" value="XBS70976.1"/>
    <property type="molecule type" value="Genomic_DNA"/>
</dbReference>
<keyword evidence="3" id="KW-1003">Cell membrane</keyword>
<feature type="transmembrane region" description="Helical" evidence="7">
    <location>
        <begin position="319"/>
        <end position="339"/>
    </location>
</feature>
<gene>
    <name evidence="9" type="primary">phnE</name>
    <name evidence="9" type="ORF">ABK905_08100</name>
</gene>
<feature type="transmembrane region" description="Helical" evidence="7">
    <location>
        <begin position="509"/>
        <end position="529"/>
    </location>
</feature>
<keyword evidence="3" id="KW-0997">Cell inner membrane</keyword>
<evidence type="ECO:0000256" key="7">
    <source>
        <dbReference type="RuleBase" id="RU363032"/>
    </source>
</evidence>
<feature type="domain" description="ABC transmembrane type-1" evidence="8">
    <location>
        <begin position="97"/>
        <end position="280"/>
    </location>
</feature>
<proteinExistence type="inferred from homology"/>
<evidence type="ECO:0000256" key="3">
    <source>
        <dbReference type="ARBA" id="ARBA00022519"/>
    </source>
</evidence>
<evidence type="ECO:0000256" key="6">
    <source>
        <dbReference type="ARBA" id="ARBA00023136"/>
    </source>
</evidence>
<dbReference type="NCBIfam" id="TIGR01097">
    <property type="entry name" value="PhnE"/>
    <property type="match status" value="2"/>
</dbReference>
<dbReference type="Gene3D" id="1.10.3720.10">
    <property type="entry name" value="MetI-like"/>
    <property type="match status" value="2"/>
</dbReference>